<evidence type="ECO:0000313" key="3">
    <source>
        <dbReference type="Proteomes" id="UP000225924"/>
    </source>
</evidence>
<accession>A0A1D8ERX0</accession>
<evidence type="ECO:0000313" key="2">
    <source>
        <dbReference type="EMBL" id="AOT23799.1"/>
    </source>
</evidence>
<feature type="region of interest" description="Disordered" evidence="1">
    <location>
        <begin position="1"/>
        <end position="50"/>
    </location>
</feature>
<feature type="compositionally biased region" description="Basic and acidic residues" evidence="1">
    <location>
        <begin position="28"/>
        <end position="40"/>
    </location>
</feature>
<reference evidence="2 3" key="1">
    <citation type="submission" date="2016-08" db="EMBL/GenBank/DDBJ databases">
        <authorList>
            <person name="Ahmed F."/>
            <person name="Bandayrel A."/>
            <person name="Anderson R."/>
            <person name="Medellin R."/>
            <person name="Mendez A."/>
            <person name="Mendoza F."/>
            <person name="Morales A."/>
            <person name="Perez T."/>
            <person name="Ramos J."/>
            <person name="Vu K."/>
            <person name="Sadana R."/>
            <person name="Saha S."/>
            <person name="Ball S.L."/>
            <person name="Garlena R.A."/>
            <person name="Russell D.A."/>
            <person name="Pope W.H."/>
            <person name="Jacobs-Sera D."/>
            <person name="Hendrix R.W."/>
            <person name="Hatfull G.F."/>
        </authorList>
    </citation>
    <scope>NUCLEOTIDE SEQUENCE [LARGE SCALE GENOMIC DNA]</scope>
</reference>
<evidence type="ECO:0000256" key="1">
    <source>
        <dbReference type="SAM" id="MobiDB-lite"/>
    </source>
</evidence>
<name>A0A1D8ERX0_9CAUD</name>
<protein>
    <submittedName>
        <fullName evidence="2">Uncharacterized protein</fullName>
    </submittedName>
</protein>
<proteinExistence type="predicted"/>
<gene>
    <name evidence="2" type="ORF">SEA_TBOND007_60</name>
</gene>
<dbReference type="Proteomes" id="UP000225924">
    <property type="component" value="Segment"/>
</dbReference>
<sequence>MARTAARRHVLGPQHAARHRRPGPRRLPRTDRAPQGDRSPHSMTQRSDVADKAARLHLVVAPTAAADVDRWLWQQQIDTNTATERVADRQVRLLTVQREILDSQLAEATAKRDGARQAVELAREMLAACEVEK</sequence>
<organism evidence="2 3">
    <name type="scientific">Mycobacterium phage TBond007</name>
    <dbReference type="NCBI Taxonomy" id="1897424"/>
    <lineage>
        <taxon>Viruses</taxon>
        <taxon>Duplodnaviria</taxon>
        <taxon>Heunggongvirae</taxon>
        <taxon>Uroviricota</taxon>
        <taxon>Caudoviricetes</taxon>
        <taxon>Weiservirinae</taxon>
        <taxon>Keshuvirus</taxon>
        <taxon>Keshuvirus pixie</taxon>
    </lineage>
</organism>
<dbReference type="EMBL" id="KX683428">
    <property type="protein sequence ID" value="AOT23799.1"/>
    <property type="molecule type" value="Genomic_DNA"/>
</dbReference>
<feature type="compositionally biased region" description="Basic residues" evidence="1">
    <location>
        <begin position="1"/>
        <end position="27"/>
    </location>
</feature>